<name>A0ABQ4WXR4_9ASTR</name>
<comment type="caution">
    <text evidence="1">The sequence shown here is derived from an EMBL/GenBank/DDBJ whole genome shotgun (WGS) entry which is preliminary data.</text>
</comment>
<dbReference type="EMBL" id="BQNB010009015">
    <property type="protein sequence ID" value="GJS57575.1"/>
    <property type="molecule type" value="Genomic_DNA"/>
</dbReference>
<gene>
    <name evidence="1" type="ORF">Tco_0652359</name>
</gene>
<evidence type="ECO:0000313" key="1">
    <source>
        <dbReference type="EMBL" id="GJS57575.1"/>
    </source>
</evidence>
<organism evidence="1 2">
    <name type="scientific">Tanacetum coccineum</name>
    <dbReference type="NCBI Taxonomy" id="301880"/>
    <lineage>
        <taxon>Eukaryota</taxon>
        <taxon>Viridiplantae</taxon>
        <taxon>Streptophyta</taxon>
        <taxon>Embryophyta</taxon>
        <taxon>Tracheophyta</taxon>
        <taxon>Spermatophyta</taxon>
        <taxon>Magnoliopsida</taxon>
        <taxon>eudicotyledons</taxon>
        <taxon>Gunneridae</taxon>
        <taxon>Pentapetalae</taxon>
        <taxon>asterids</taxon>
        <taxon>campanulids</taxon>
        <taxon>Asterales</taxon>
        <taxon>Asteraceae</taxon>
        <taxon>Asteroideae</taxon>
        <taxon>Anthemideae</taxon>
        <taxon>Anthemidinae</taxon>
        <taxon>Tanacetum</taxon>
    </lineage>
</organism>
<protein>
    <submittedName>
        <fullName evidence="1">Uncharacterized protein</fullName>
    </submittedName>
</protein>
<evidence type="ECO:0000313" key="2">
    <source>
        <dbReference type="Proteomes" id="UP001151760"/>
    </source>
</evidence>
<reference evidence="1" key="1">
    <citation type="journal article" date="2022" name="Int. J. Mol. Sci.">
        <title>Draft Genome of Tanacetum Coccineum: Genomic Comparison of Closely Related Tanacetum-Family Plants.</title>
        <authorList>
            <person name="Yamashiro T."/>
            <person name="Shiraishi A."/>
            <person name="Nakayama K."/>
            <person name="Satake H."/>
        </authorList>
    </citation>
    <scope>NUCLEOTIDE SEQUENCE</scope>
</reference>
<keyword evidence="2" id="KW-1185">Reference proteome</keyword>
<reference evidence="1" key="2">
    <citation type="submission" date="2022-01" db="EMBL/GenBank/DDBJ databases">
        <authorList>
            <person name="Yamashiro T."/>
            <person name="Shiraishi A."/>
            <person name="Satake H."/>
            <person name="Nakayama K."/>
        </authorList>
    </citation>
    <scope>NUCLEOTIDE SEQUENCE</scope>
</reference>
<accession>A0ABQ4WXR4</accession>
<sequence length="84" mass="9366">MWMRPIPPLLPPFFLSPVFDPLGLRAIEVEIEVRANIPEADTPAQKRLLLTTPRPGCEIRESSVAAAARQPGPTMAHRVDHMLM</sequence>
<dbReference type="Proteomes" id="UP001151760">
    <property type="component" value="Unassembled WGS sequence"/>
</dbReference>
<proteinExistence type="predicted"/>